<dbReference type="InterPro" id="IPR006091">
    <property type="entry name" value="Acyl-CoA_Oxase/DH_mid-dom"/>
</dbReference>
<evidence type="ECO:0000256" key="5">
    <source>
        <dbReference type="ARBA" id="ARBA00023002"/>
    </source>
</evidence>
<dbReference type="SUPFAM" id="SSF47203">
    <property type="entry name" value="Acyl-CoA dehydrogenase C-terminal domain-like"/>
    <property type="match status" value="1"/>
</dbReference>
<dbReference type="PROSITE" id="PS00073">
    <property type="entry name" value="ACYL_COA_DH_2"/>
    <property type="match status" value="1"/>
</dbReference>
<keyword evidence="3 6" id="KW-0285">Flavoprotein</keyword>
<comment type="caution">
    <text evidence="10">The sequence shown here is derived from an EMBL/GenBank/DDBJ whole genome shotgun (WGS) entry which is preliminary data.</text>
</comment>
<dbReference type="InterPro" id="IPR009100">
    <property type="entry name" value="AcylCoA_DH/oxidase_NM_dom_sf"/>
</dbReference>
<evidence type="ECO:0000313" key="11">
    <source>
        <dbReference type="Proteomes" id="UP001500984"/>
    </source>
</evidence>
<dbReference type="PROSITE" id="PS00072">
    <property type="entry name" value="ACYL_COA_DH_1"/>
    <property type="match status" value="1"/>
</dbReference>
<dbReference type="Gene3D" id="1.10.540.10">
    <property type="entry name" value="Acyl-CoA dehydrogenase/oxidase, N-terminal domain"/>
    <property type="match status" value="1"/>
</dbReference>
<dbReference type="InterPro" id="IPR006089">
    <property type="entry name" value="Acyl-CoA_DH_CS"/>
</dbReference>
<evidence type="ECO:0000313" key="10">
    <source>
        <dbReference type="EMBL" id="GAA2101912.1"/>
    </source>
</evidence>
<feature type="domain" description="Acyl-CoA dehydrogenase/oxidase C-terminal" evidence="7">
    <location>
        <begin position="236"/>
        <end position="382"/>
    </location>
</feature>
<dbReference type="InterPro" id="IPR050741">
    <property type="entry name" value="Acyl-CoA_dehydrogenase"/>
</dbReference>
<dbReference type="Gene3D" id="2.40.110.10">
    <property type="entry name" value="Butyryl-CoA Dehydrogenase, subunit A, domain 2"/>
    <property type="match status" value="1"/>
</dbReference>
<evidence type="ECO:0000256" key="2">
    <source>
        <dbReference type="ARBA" id="ARBA00009347"/>
    </source>
</evidence>
<dbReference type="Pfam" id="PF02771">
    <property type="entry name" value="Acyl-CoA_dh_N"/>
    <property type="match status" value="1"/>
</dbReference>
<comment type="similarity">
    <text evidence="2 6">Belongs to the acyl-CoA dehydrogenase family.</text>
</comment>
<gene>
    <name evidence="10" type="ORF">GCM10009823_25000</name>
</gene>
<evidence type="ECO:0000259" key="9">
    <source>
        <dbReference type="Pfam" id="PF02771"/>
    </source>
</evidence>
<dbReference type="RefSeq" id="WP_344337600.1">
    <property type="nucleotide sequence ID" value="NZ_BAAAPZ010000012.1"/>
</dbReference>
<accession>A0ABN2WZK6</accession>
<evidence type="ECO:0000256" key="1">
    <source>
        <dbReference type="ARBA" id="ARBA00001974"/>
    </source>
</evidence>
<reference evidence="10 11" key="1">
    <citation type="journal article" date="2019" name="Int. J. Syst. Evol. Microbiol.">
        <title>The Global Catalogue of Microorganisms (GCM) 10K type strain sequencing project: providing services to taxonomists for standard genome sequencing and annotation.</title>
        <authorList>
            <consortium name="The Broad Institute Genomics Platform"/>
            <consortium name="The Broad Institute Genome Sequencing Center for Infectious Disease"/>
            <person name="Wu L."/>
            <person name="Ma J."/>
        </authorList>
    </citation>
    <scope>NUCLEOTIDE SEQUENCE [LARGE SCALE GENOMIC DNA]</scope>
    <source>
        <strain evidence="10 11">JCM 15900</strain>
    </source>
</reference>
<dbReference type="InterPro" id="IPR037069">
    <property type="entry name" value="AcylCoA_DH/ox_N_sf"/>
</dbReference>
<evidence type="ECO:0000256" key="6">
    <source>
        <dbReference type="RuleBase" id="RU362125"/>
    </source>
</evidence>
<organism evidence="10 11">
    <name type="scientific">Brevibacterium salitolerans</name>
    <dbReference type="NCBI Taxonomy" id="1403566"/>
    <lineage>
        <taxon>Bacteria</taxon>
        <taxon>Bacillati</taxon>
        <taxon>Actinomycetota</taxon>
        <taxon>Actinomycetes</taxon>
        <taxon>Micrococcales</taxon>
        <taxon>Brevibacteriaceae</taxon>
        <taxon>Brevibacterium</taxon>
    </lineage>
</organism>
<dbReference type="Gene3D" id="1.20.140.10">
    <property type="entry name" value="Butyryl-CoA Dehydrogenase, subunit A, domain 3"/>
    <property type="match status" value="1"/>
</dbReference>
<dbReference type="SUPFAM" id="SSF56645">
    <property type="entry name" value="Acyl-CoA dehydrogenase NM domain-like"/>
    <property type="match status" value="1"/>
</dbReference>
<feature type="domain" description="Acyl-CoA oxidase/dehydrogenase middle" evidence="8">
    <location>
        <begin position="129"/>
        <end position="223"/>
    </location>
</feature>
<evidence type="ECO:0000256" key="3">
    <source>
        <dbReference type="ARBA" id="ARBA00022630"/>
    </source>
</evidence>
<protein>
    <submittedName>
        <fullName evidence="10">Acyl-CoA dehydrogenase family protein</fullName>
    </submittedName>
</protein>
<evidence type="ECO:0000259" key="8">
    <source>
        <dbReference type="Pfam" id="PF02770"/>
    </source>
</evidence>
<feature type="domain" description="Acyl-CoA dehydrogenase/oxidase N-terminal" evidence="9">
    <location>
        <begin position="11"/>
        <end position="125"/>
    </location>
</feature>
<evidence type="ECO:0000259" key="7">
    <source>
        <dbReference type="Pfam" id="PF00441"/>
    </source>
</evidence>
<dbReference type="InterPro" id="IPR009075">
    <property type="entry name" value="AcylCo_DH/oxidase_C"/>
</dbReference>
<dbReference type="PANTHER" id="PTHR48083">
    <property type="entry name" value="MEDIUM-CHAIN SPECIFIC ACYL-COA DEHYDROGENASE, MITOCHONDRIAL-RELATED"/>
    <property type="match status" value="1"/>
</dbReference>
<dbReference type="PANTHER" id="PTHR48083:SF6">
    <property type="entry name" value="ACYL-COA DEHYDROGENASE 6"/>
    <property type="match status" value="1"/>
</dbReference>
<dbReference type="EMBL" id="BAAAPZ010000012">
    <property type="protein sequence ID" value="GAA2101912.1"/>
    <property type="molecule type" value="Genomic_DNA"/>
</dbReference>
<proteinExistence type="inferred from homology"/>
<dbReference type="Pfam" id="PF02770">
    <property type="entry name" value="Acyl-CoA_dh_M"/>
    <property type="match status" value="1"/>
</dbReference>
<dbReference type="Proteomes" id="UP001500984">
    <property type="component" value="Unassembled WGS sequence"/>
</dbReference>
<name>A0ABN2WZK6_9MICO</name>
<dbReference type="InterPro" id="IPR046373">
    <property type="entry name" value="Acyl-CoA_Oxase/DH_mid-dom_sf"/>
</dbReference>
<dbReference type="InterPro" id="IPR013786">
    <property type="entry name" value="AcylCoA_DH/ox_N"/>
</dbReference>
<comment type="cofactor">
    <cofactor evidence="1 6">
        <name>FAD</name>
        <dbReference type="ChEBI" id="CHEBI:57692"/>
    </cofactor>
</comment>
<keyword evidence="11" id="KW-1185">Reference proteome</keyword>
<sequence length="388" mass="42374">MTAEAHTNTDTEDIEEFRTSVRAILEKEIASRIDEWEAAGAFDAHELFPRLAEHGLLGLGYSPEDGGEGAPLEYQMVLAEELARCGAAGVSMAINVQMHMATPSLARFGTPELKEAYLRPALRGEQVAAIAVTEPGSGSDVAGLSTRARRDGNDWVITGQKIFITNGAQADWFCMLVRTSDEGGHRGMSQIIVPRDTPGFEVVRVLDKLGNRSSDTVELRLEDARVPVSNTIGTPGRGFQQQMQQFVIERLSACFSAAGSAAQALERTRDYLQTRTVFGAPLATRQYPVFRLTELSAQLDLLRALNEKMCRKLGAGEDITREATVGKLTAGRLLREVADAAVQYHGGLGYMEENWTSRFYRDSRLVSIGGGADEVMLQVLAKLDGYDL</sequence>
<keyword evidence="4 6" id="KW-0274">FAD</keyword>
<evidence type="ECO:0000256" key="4">
    <source>
        <dbReference type="ARBA" id="ARBA00022827"/>
    </source>
</evidence>
<dbReference type="InterPro" id="IPR036250">
    <property type="entry name" value="AcylCo_DH-like_C"/>
</dbReference>
<dbReference type="Pfam" id="PF00441">
    <property type="entry name" value="Acyl-CoA_dh_1"/>
    <property type="match status" value="1"/>
</dbReference>
<keyword evidence="5 6" id="KW-0560">Oxidoreductase</keyword>